<protein>
    <submittedName>
        <fullName evidence="1">Uncharacterized protein</fullName>
    </submittedName>
</protein>
<proteinExistence type="predicted"/>
<dbReference type="OrthoDB" id="5362978at2759"/>
<sequence>MSSPWPDVMMRSFFVAVTAQLPPTTAHGVDDSAVVVLVCIKSTPVFALEVKPIDDFHRNSKREQADIQLRRCFGVMSDIETPVLHGVIAFGTKLAFYTYDKNKRRIEPRRITPDSDEPVDTVAPKEWWSYDITEQAGADKFRGGCGGSQGDVRIPLIMVNHAF</sequence>
<dbReference type="AlphaFoldDB" id="A0A6A4GA28"/>
<gene>
    <name evidence="1" type="ORF">BT96DRAFT_1027693</name>
</gene>
<evidence type="ECO:0000313" key="1">
    <source>
        <dbReference type="EMBL" id="KAE9382318.1"/>
    </source>
</evidence>
<name>A0A6A4GA28_9AGAR</name>
<dbReference type="EMBL" id="ML771784">
    <property type="protein sequence ID" value="KAE9382318.1"/>
    <property type="molecule type" value="Genomic_DNA"/>
</dbReference>
<reference evidence="1" key="1">
    <citation type="journal article" date="2019" name="Environ. Microbiol.">
        <title>Fungal ecological strategies reflected in gene transcription - a case study of two litter decomposers.</title>
        <authorList>
            <person name="Barbi F."/>
            <person name="Kohler A."/>
            <person name="Barry K."/>
            <person name="Baskaran P."/>
            <person name="Daum C."/>
            <person name="Fauchery L."/>
            <person name="Ihrmark K."/>
            <person name="Kuo A."/>
            <person name="LaButti K."/>
            <person name="Lipzen A."/>
            <person name="Morin E."/>
            <person name="Grigoriev I.V."/>
            <person name="Henrissat B."/>
            <person name="Lindahl B."/>
            <person name="Martin F."/>
        </authorList>
    </citation>
    <scope>NUCLEOTIDE SEQUENCE</scope>
    <source>
        <strain evidence="1">JB14</strain>
    </source>
</reference>
<evidence type="ECO:0000313" key="2">
    <source>
        <dbReference type="Proteomes" id="UP000799118"/>
    </source>
</evidence>
<dbReference type="Proteomes" id="UP000799118">
    <property type="component" value="Unassembled WGS sequence"/>
</dbReference>
<keyword evidence="2" id="KW-1185">Reference proteome</keyword>
<accession>A0A6A4GA28</accession>
<organism evidence="1 2">
    <name type="scientific">Gymnopus androsaceus JB14</name>
    <dbReference type="NCBI Taxonomy" id="1447944"/>
    <lineage>
        <taxon>Eukaryota</taxon>
        <taxon>Fungi</taxon>
        <taxon>Dikarya</taxon>
        <taxon>Basidiomycota</taxon>
        <taxon>Agaricomycotina</taxon>
        <taxon>Agaricomycetes</taxon>
        <taxon>Agaricomycetidae</taxon>
        <taxon>Agaricales</taxon>
        <taxon>Marasmiineae</taxon>
        <taxon>Omphalotaceae</taxon>
        <taxon>Gymnopus</taxon>
    </lineage>
</organism>